<feature type="chain" id="PRO_5029776298" evidence="2">
    <location>
        <begin position="22"/>
        <end position="142"/>
    </location>
</feature>
<evidence type="ECO:0000313" key="3">
    <source>
        <dbReference type="EnsemblPlants" id="Pp3c2_32570V3.2"/>
    </source>
</evidence>
<feature type="signal peptide" evidence="2">
    <location>
        <begin position="1"/>
        <end position="21"/>
    </location>
</feature>
<reference evidence="3" key="3">
    <citation type="submission" date="2020-12" db="UniProtKB">
        <authorList>
            <consortium name="EnsemblPlants"/>
        </authorList>
    </citation>
    <scope>IDENTIFICATION</scope>
</reference>
<feature type="region of interest" description="Disordered" evidence="1">
    <location>
        <begin position="37"/>
        <end position="142"/>
    </location>
</feature>
<sequence length="142" mass="15405">MASSSLPLAVVLLLLVSACSSQALPGYRVLPHRFLEAGSDSDNSRSSGALKKNLREMLSSVVSSPPPHKSPHKQHSSPPPACPPPPPTPPPTPSTHIHHPGYSLLTSTTQDILYSHPPPRIYSRPPHRRHRPPPCDDFGDHH</sequence>
<dbReference type="AlphaFoldDB" id="A0A7I4D6N4"/>
<accession>A0A7I4D6N4</accession>
<keyword evidence="4" id="KW-1185">Reference proteome</keyword>
<organism evidence="3 4">
    <name type="scientific">Physcomitrium patens</name>
    <name type="common">Spreading-leaved earth moss</name>
    <name type="synonym">Physcomitrella patens</name>
    <dbReference type="NCBI Taxonomy" id="3218"/>
    <lineage>
        <taxon>Eukaryota</taxon>
        <taxon>Viridiplantae</taxon>
        <taxon>Streptophyta</taxon>
        <taxon>Embryophyta</taxon>
        <taxon>Bryophyta</taxon>
        <taxon>Bryophytina</taxon>
        <taxon>Bryopsida</taxon>
        <taxon>Funariidae</taxon>
        <taxon>Funariales</taxon>
        <taxon>Funariaceae</taxon>
        <taxon>Physcomitrium</taxon>
    </lineage>
</organism>
<dbReference type="EMBL" id="ABEU02000002">
    <property type="status" value="NOT_ANNOTATED_CDS"/>
    <property type="molecule type" value="Genomic_DNA"/>
</dbReference>
<name>A0A7I4D6N4_PHYPA</name>
<dbReference type="Gramene" id="Pp3c2_32570V3.2">
    <property type="protein sequence ID" value="Pp3c2_32570V3.2"/>
    <property type="gene ID" value="Pp3c2_32570"/>
</dbReference>
<evidence type="ECO:0000256" key="2">
    <source>
        <dbReference type="SAM" id="SignalP"/>
    </source>
</evidence>
<reference evidence="3 4" key="2">
    <citation type="journal article" date="2018" name="Plant J.">
        <title>The Physcomitrella patens chromosome-scale assembly reveals moss genome structure and evolution.</title>
        <authorList>
            <person name="Lang D."/>
            <person name="Ullrich K.K."/>
            <person name="Murat F."/>
            <person name="Fuchs J."/>
            <person name="Jenkins J."/>
            <person name="Haas F.B."/>
            <person name="Piednoel M."/>
            <person name="Gundlach H."/>
            <person name="Van Bel M."/>
            <person name="Meyberg R."/>
            <person name="Vives C."/>
            <person name="Morata J."/>
            <person name="Symeonidi A."/>
            <person name="Hiss M."/>
            <person name="Muchero W."/>
            <person name="Kamisugi Y."/>
            <person name="Saleh O."/>
            <person name="Blanc G."/>
            <person name="Decker E.L."/>
            <person name="van Gessel N."/>
            <person name="Grimwood J."/>
            <person name="Hayes R.D."/>
            <person name="Graham S.W."/>
            <person name="Gunter L.E."/>
            <person name="McDaniel S.F."/>
            <person name="Hoernstein S.N.W."/>
            <person name="Larsson A."/>
            <person name="Li F.W."/>
            <person name="Perroud P.F."/>
            <person name="Phillips J."/>
            <person name="Ranjan P."/>
            <person name="Rokshar D.S."/>
            <person name="Rothfels C.J."/>
            <person name="Schneider L."/>
            <person name="Shu S."/>
            <person name="Stevenson D.W."/>
            <person name="Thummler F."/>
            <person name="Tillich M."/>
            <person name="Villarreal Aguilar J.C."/>
            <person name="Widiez T."/>
            <person name="Wong G.K."/>
            <person name="Wymore A."/>
            <person name="Zhang Y."/>
            <person name="Zimmer A.D."/>
            <person name="Quatrano R.S."/>
            <person name="Mayer K.F.X."/>
            <person name="Goodstein D."/>
            <person name="Casacuberta J.M."/>
            <person name="Vandepoele K."/>
            <person name="Reski R."/>
            <person name="Cuming A.C."/>
            <person name="Tuskan G.A."/>
            <person name="Maumus F."/>
            <person name="Salse J."/>
            <person name="Schmutz J."/>
            <person name="Rensing S.A."/>
        </authorList>
    </citation>
    <scope>NUCLEOTIDE SEQUENCE [LARGE SCALE GENOMIC DNA]</scope>
    <source>
        <strain evidence="3 4">cv. Gransden 2004</strain>
    </source>
</reference>
<dbReference type="Proteomes" id="UP000006727">
    <property type="component" value="Chromosome 2"/>
</dbReference>
<evidence type="ECO:0000313" key="4">
    <source>
        <dbReference type="Proteomes" id="UP000006727"/>
    </source>
</evidence>
<reference evidence="3 4" key="1">
    <citation type="journal article" date="2008" name="Science">
        <title>The Physcomitrella genome reveals evolutionary insights into the conquest of land by plants.</title>
        <authorList>
            <person name="Rensing S."/>
            <person name="Lang D."/>
            <person name="Zimmer A."/>
            <person name="Terry A."/>
            <person name="Salamov A."/>
            <person name="Shapiro H."/>
            <person name="Nishiyama T."/>
            <person name="Perroud P.-F."/>
            <person name="Lindquist E."/>
            <person name="Kamisugi Y."/>
            <person name="Tanahashi T."/>
            <person name="Sakakibara K."/>
            <person name="Fujita T."/>
            <person name="Oishi K."/>
            <person name="Shin-I T."/>
            <person name="Kuroki Y."/>
            <person name="Toyoda A."/>
            <person name="Suzuki Y."/>
            <person name="Hashimoto A."/>
            <person name="Yamaguchi K."/>
            <person name="Sugano A."/>
            <person name="Kohara Y."/>
            <person name="Fujiyama A."/>
            <person name="Anterola A."/>
            <person name="Aoki S."/>
            <person name="Ashton N."/>
            <person name="Barbazuk W.B."/>
            <person name="Barker E."/>
            <person name="Bennetzen J."/>
            <person name="Bezanilla M."/>
            <person name="Blankenship R."/>
            <person name="Cho S.H."/>
            <person name="Dutcher S."/>
            <person name="Estelle M."/>
            <person name="Fawcett J.A."/>
            <person name="Gundlach H."/>
            <person name="Hanada K."/>
            <person name="Heyl A."/>
            <person name="Hicks K.A."/>
            <person name="Hugh J."/>
            <person name="Lohr M."/>
            <person name="Mayer K."/>
            <person name="Melkozernov A."/>
            <person name="Murata T."/>
            <person name="Nelson D."/>
            <person name="Pils B."/>
            <person name="Prigge M."/>
            <person name="Reiss B."/>
            <person name="Renner T."/>
            <person name="Rombauts S."/>
            <person name="Rushton P."/>
            <person name="Sanderfoot A."/>
            <person name="Schween G."/>
            <person name="Shiu S.-H."/>
            <person name="Stueber K."/>
            <person name="Theodoulou F.L."/>
            <person name="Tu H."/>
            <person name="Van de Peer Y."/>
            <person name="Verrier P.J."/>
            <person name="Waters E."/>
            <person name="Wood A."/>
            <person name="Yang L."/>
            <person name="Cove D."/>
            <person name="Cuming A."/>
            <person name="Hasebe M."/>
            <person name="Lucas S."/>
            <person name="Mishler D.B."/>
            <person name="Reski R."/>
            <person name="Grigoriev I."/>
            <person name="Quatrano R.S."/>
            <person name="Boore J.L."/>
        </authorList>
    </citation>
    <scope>NUCLEOTIDE SEQUENCE [LARGE SCALE GENOMIC DNA]</scope>
    <source>
        <strain evidence="3 4">cv. Gransden 2004</strain>
    </source>
</reference>
<feature type="compositionally biased region" description="Pro residues" evidence="1">
    <location>
        <begin position="77"/>
        <end position="93"/>
    </location>
</feature>
<dbReference type="InParanoid" id="A0A7I4D6N4"/>
<protein>
    <submittedName>
        <fullName evidence="3">Uncharacterized protein</fullName>
    </submittedName>
</protein>
<proteinExistence type="predicted"/>
<evidence type="ECO:0000256" key="1">
    <source>
        <dbReference type="SAM" id="MobiDB-lite"/>
    </source>
</evidence>
<dbReference type="EnsemblPlants" id="Pp3c2_32570V3.2">
    <property type="protein sequence ID" value="Pp3c2_32570V3.2"/>
    <property type="gene ID" value="Pp3c2_32570"/>
</dbReference>
<gene>
    <name evidence="3" type="primary">LOC112278940</name>
</gene>
<keyword evidence="2" id="KW-0732">Signal</keyword>